<protein>
    <submittedName>
        <fullName evidence="1">Uncharacterized protein</fullName>
    </submittedName>
</protein>
<proteinExistence type="predicted"/>
<dbReference type="EMBL" id="BMAW01004635">
    <property type="protein sequence ID" value="GFS90143.1"/>
    <property type="molecule type" value="Genomic_DNA"/>
</dbReference>
<organism evidence="1 2">
    <name type="scientific">Nephila pilipes</name>
    <name type="common">Giant wood spider</name>
    <name type="synonym">Nephila maculata</name>
    <dbReference type="NCBI Taxonomy" id="299642"/>
    <lineage>
        <taxon>Eukaryota</taxon>
        <taxon>Metazoa</taxon>
        <taxon>Ecdysozoa</taxon>
        <taxon>Arthropoda</taxon>
        <taxon>Chelicerata</taxon>
        <taxon>Arachnida</taxon>
        <taxon>Araneae</taxon>
        <taxon>Araneomorphae</taxon>
        <taxon>Entelegynae</taxon>
        <taxon>Araneoidea</taxon>
        <taxon>Nephilidae</taxon>
        <taxon>Nephila</taxon>
    </lineage>
</organism>
<keyword evidence="2" id="KW-1185">Reference proteome</keyword>
<comment type="caution">
    <text evidence="1">The sequence shown here is derived from an EMBL/GenBank/DDBJ whole genome shotgun (WGS) entry which is preliminary data.</text>
</comment>
<sequence>MTTKVRGKLFASRRGVDHVASDRASRFERYTYGERFAVAEHDGGADPAVVQDPHFLRKIFIKTRQGYDLASAEGKAIQDV</sequence>
<gene>
    <name evidence="1" type="ORF">NPIL_54271</name>
</gene>
<dbReference type="AlphaFoldDB" id="A0A8X6N2R4"/>
<accession>A0A8X6N2R4</accession>
<name>A0A8X6N2R4_NEPPI</name>
<dbReference type="Proteomes" id="UP000887013">
    <property type="component" value="Unassembled WGS sequence"/>
</dbReference>
<reference evidence="1" key="1">
    <citation type="submission" date="2020-08" db="EMBL/GenBank/DDBJ databases">
        <title>Multicomponent nature underlies the extraordinary mechanical properties of spider dragline silk.</title>
        <authorList>
            <person name="Kono N."/>
            <person name="Nakamura H."/>
            <person name="Mori M."/>
            <person name="Yoshida Y."/>
            <person name="Ohtoshi R."/>
            <person name="Malay A.D."/>
            <person name="Moran D.A.P."/>
            <person name="Tomita M."/>
            <person name="Numata K."/>
            <person name="Arakawa K."/>
        </authorList>
    </citation>
    <scope>NUCLEOTIDE SEQUENCE</scope>
</reference>
<evidence type="ECO:0000313" key="2">
    <source>
        <dbReference type="Proteomes" id="UP000887013"/>
    </source>
</evidence>
<evidence type="ECO:0000313" key="1">
    <source>
        <dbReference type="EMBL" id="GFS90143.1"/>
    </source>
</evidence>